<gene>
    <name evidence="15" type="ORF">SAMN02746066_03315</name>
</gene>
<dbReference type="GO" id="GO:0000155">
    <property type="term" value="F:phosphorelay sensor kinase activity"/>
    <property type="evidence" value="ECO:0007669"/>
    <property type="project" value="InterPro"/>
</dbReference>
<evidence type="ECO:0000313" key="15">
    <source>
        <dbReference type="EMBL" id="SHM79453.1"/>
    </source>
</evidence>
<evidence type="ECO:0000256" key="11">
    <source>
        <dbReference type="ARBA" id="ARBA00023012"/>
    </source>
</evidence>
<dbReference type="OrthoDB" id="9806130at2"/>
<keyword evidence="8 15" id="KW-0418">Kinase</keyword>
<dbReference type="GO" id="GO:0005524">
    <property type="term" value="F:ATP binding"/>
    <property type="evidence" value="ECO:0007669"/>
    <property type="project" value="UniProtKB-KW"/>
</dbReference>
<evidence type="ECO:0000256" key="8">
    <source>
        <dbReference type="ARBA" id="ARBA00022777"/>
    </source>
</evidence>
<evidence type="ECO:0000256" key="2">
    <source>
        <dbReference type="ARBA" id="ARBA00004141"/>
    </source>
</evidence>
<dbReference type="CDD" id="cd01987">
    <property type="entry name" value="USP_KdpD-like"/>
    <property type="match status" value="1"/>
</dbReference>
<dbReference type="SUPFAM" id="SSF47384">
    <property type="entry name" value="Homodimeric domain of signal transducing histidine kinase"/>
    <property type="match status" value="1"/>
</dbReference>
<feature type="transmembrane region" description="Helical" evidence="13">
    <location>
        <begin position="477"/>
        <end position="495"/>
    </location>
</feature>
<proteinExistence type="predicted"/>
<dbReference type="EC" id="2.7.13.3" evidence="3"/>
<dbReference type="InterPro" id="IPR027417">
    <property type="entry name" value="P-loop_NTPase"/>
</dbReference>
<dbReference type="InterPro" id="IPR029016">
    <property type="entry name" value="GAF-like_dom_sf"/>
</dbReference>
<keyword evidence="4" id="KW-0597">Phosphoprotein</keyword>
<dbReference type="InterPro" id="IPR036890">
    <property type="entry name" value="HATPase_C_sf"/>
</dbReference>
<dbReference type="Pfam" id="PF02702">
    <property type="entry name" value="KdpD"/>
    <property type="match status" value="1"/>
</dbReference>
<dbReference type="FunFam" id="3.40.50.300:FF:000483">
    <property type="entry name" value="Sensor histidine kinase KdpD"/>
    <property type="match status" value="1"/>
</dbReference>
<evidence type="ECO:0000256" key="6">
    <source>
        <dbReference type="ARBA" id="ARBA00022692"/>
    </source>
</evidence>
<feature type="domain" description="Histidine kinase" evidence="14">
    <location>
        <begin position="675"/>
        <end position="891"/>
    </location>
</feature>
<dbReference type="SMART" id="SM00387">
    <property type="entry name" value="HATPase_c"/>
    <property type="match status" value="1"/>
</dbReference>
<dbReference type="Proteomes" id="UP000184038">
    <property type="component" value="Unassembled WGS sequence"/>
</dbReference>
<evidence type="ECO:0000256" key="10">
    <source>
        <dbReference type="ARBA" id="ARBA00022989"/>
    </source>
</evidence>
<evidence type="ECO:0000256" key="5">
    <source>
        <dbReference type="ARBA" id="ARBA00022679"/>
    </source>
</evidence>
<dbReference type="PANTHER" id="PTHR45569">
    <property type="entry name" value="SENSOR PROTEIN KDPD"/>
    <property type="match status" value="1"/>
</dbReference>
<dbReference type="PANTHER" id="PTHR45569:SF1">
    <property type="entry name" value="SENSOR PROTEIN KDPD"/>
    <property type="match status" value="1"/>
</dbReference>
<dbReference type="PROSITE" id="PS50109">
    <property type="entry name" value="HIS_KIN"/>
    <property type="match status" value="1"/>
</dbReference>
<dbReference type="InterPro" id="IPR003852">
    <property type="entry name" value="Sig_transdc_His_kinase_KdpD_N"/>
</dbReference>
<dbReference type="AlphaFoldDB" id="A0A1M7LP72"/>
<evidence type="ECO:0000256" key="9">
    <source>
        <dbReference type="ARBA" id="ARBA00022840"/>
    </source>
</evidence>
<dbReference type="CDD" id="cd00075">
    <property type="entry name" value="HATPase"/>
    <property type="match status" value="1"/>
</dbReference>
<dbReference type="InterPro" id="IPR014729">
    <property type="entry name" value="Rossmann-like_a/b/a_fold"/>
</dbReference>
<protein>
    <recommendedName>
        <fullName evidence="3">histidine kinase</fullName>
        <ecNumber evidence="3">2.7.13.3</ecNumber>
    </recommendedName>
</protein>
<dbReference type="Gene3D" id="1.10.287.130">
    <property type="match status" value="1"/>
</dbReference>
<dbReference type="Pfam" id="PF02518">
    <property type="entry name" value="HATPase_c"/>
    <property type="match status" value="1"/>
</dbReference>
<keyword evidence="10 13" id="KW-1133">Transmembrane helix</keyword>
<dbReference type="Gene3D" id="3.30.450.40">
    <property type="match status" value="1"/>
</dbReference>
<feature type="transmembrane region" description="Helical" evidence="13">
    <location>
        <begin position="427"/>
        <end position="443"/>
    </location>
</feature>
<evidence type="ECO:0000313" key="16">
    <source>
        <dbReference type="Proteomes" id="UP000184038"/>
    </source>
</evidence>
<evidence type="ECO:0000256" key="12">
    <source>
        <dbReference type="ARBA" id="ARBA00023136"/>
    </source>
</evidence>
<dbReference type="SMART" id="SM00388">
    <property type="entry name" value="HisKA"/>
    <property type="match status" value="1"/>
</dbReference>
<dbReference type="InterPro" id="IPR038318">
    <property type="entry name" value="KdpD_sf"/>
</dbReference>
<dbReference type="InterPro" id="IPR004358">
    <property type="entry name" value="Sig_transdc_His_kin-like_C"/>
</dbReference>
<dbReference type="SUPFAM" id="SSF52402">
    <property type="entry name" value="Adenine nucleotide alpha hydrolases-like"/>
    <property type="match status" value="1"/>
</dbReference>
<dbReference type="GO" id="GO:0005737">
    <property type="term" value="C:cytoplasm"/>
    <property type="evidence" value="ECO:0007669"/>
    <property type="project" value="UniProtKB-ARBA"/>
</dbReference>
<dbReference type="Pfam" id="PF13493">
    <property type="entry name" value="DUF4118"/>
    <property type="match status" value="1"/>
</dbReference>
<keyword evidence="7" id="KW-0547">Nucleotide-binding</keyword>
<evidence type="ECO:0000256" key="3">
    <source>
        <dbReference type="ARBA" id="ARBA00012438"/>
    </source>
</evidence>
<keyword evidence="6 13" id="KW-0812">Transmembrane</keyword>
<feature type="transmembrane region" description="Helical" evidence="13">
    <location>
        <begin position="401"/>
        <end position="420"/>
    </location>
</feature>
<comment type="catalytic activity">
    <reaction evidence="1">
        <text>ATP + protein L-histidine = ADP + protein N-phospho-L-histidine.</text>
        <dbReference type="EC" id="2.7.13.3"/>
    </reaction>
</comment>
<dbReference type="RefSeq" id="WP_073289515.1">
    <property type="nucleotide sequence ID" value="NZ_FRCP01000017.1"/>
</dbReference>
<reference evidence="15 16" key="1">
    <citation type="submission" date="2016-11" db="EMBL/GenBank/DDBJ databases">
        <authorList>
            <person name="Jaros S."/>
            <person name="Januszkiewicz K."/>
            <person name="Wedrychowicz H."/>
        </authorList>
    </citation>
    <scope>NUCLEOTIDE SEQUENCE [LARGE SCALE GENOMIC DNA]</scope>
    <source>
        <strain evidence="15 16">DSM 15930</strain>
    </source>
</reference>
<dbReference type="FunFam" id="3.30.565.10:FF:000006">
    <property type="entry name" value="Sensor histidine kinase WalK"/>
    <property type="match status" value="1"/>
</dbReference>
<evidence type="ECO:0000256" key="13">
    <source>
        <dbReference type="SAM" id="Phobius"/>
    </source>
</evidence>
<evidence type="ECO:0000259" key="14">
    <source>
        <dbReference type="PROSITE" id="PS50109"/>
    </source>
</evidence>
<keyword evidence="16" id="KW-1185">Reference proteome</keyword>
<keyword evidence="5" id="KW-0808">Transferase</keyword>
<evidence type="ECO:0000256" key="7">
    <source>
        <dbReference type="ARBA" id="ARBA00022741"/>
    </source>
</evidence>
<dbReference type="SUPFAM" id="SSF55874">
    <property type="entry name" value="ATPase domain of HSP90 chaperone/DNA topoisomerase II/histidine kinase"/>
    <property type="match status" value="1"/>
</dbReference>
<keyword evidence="11" id="KW-0902">Two-component regulatory system</keyword>
<organism evidence="15 16">
    <name type="scientific">Anaerosporobacter mobilis DSM 15930</name>
    <dbReference type="NCBI Taxonomy" id="1120996"/>
    <lineage>
        <taxon>Bacteria</taxon>
        <taxon>Bacillati</taxon>
        <taxon>Bacillota</taxon>
        <taxon>Clostridia</taxon>
        <taxon>Lachnospirales</taxon>
        <taxon>Lachnospiraceae</taxon>
        <taxon>Anaerosporobacter</taxon>
    </lineage>
</organism>
<dbReference type="Gene3D" id="1.20.120.620">
    <property type="entry name" value="Backbone structure of the membrane domain of e. Coli histidine kinase receptor kdpd"/>
    <property type="match status" value="1"/>
</dbReference>
<keyword evidence="9" id="KW-0067">ATP-binding</keyword>
<dbReference type="Pfam" id="PF00512">
    <property type="entry name" value="HisKA"/>
    <property type="match status" value="1"/>
</dbReference>
<dbReference type="GO" id="GO:0005886">
    <property type="term" value="C:plasma membrane"/>
    <property type="evidence" value="ECO:0007669"/>
    <property type="project" value="TreeGrafter"/>
</dbReference>
<dbReference type="PRINTS" id="PR00344">
    <property type="entry name" value="BCTRLSENSOR"/>
</dbReference>
<sequence>MEEVRMNPEAILDRIVSDEENVGKGKLKIFFGYAAGIGKTYAMLLAAHEEKKAGIDVVAGYIEPHARPETMKLVEGLEVLPPKVIPYQSIELTEFDIDSALKRKPNIILVDELAHTNAFGSRHLKRYEDIKELLNAGINVYTTVNVQHIESLHDLIAQITGVMVRERIPDSVFDEANQIEMIDIQPEELIARLEQGKIYKKDRVKKALGNFFTEDNLIALREIALRRMADWVNQEQSKSIHQLGKEGAVGEHILMCLSPSPSNDKVIRQAARMAKAFHGKFTAFYVETPESSDMDKEDIQRLRENTKLAAQFGANTVTSYGSDIVEQIAEYAKLSKVTKVVLGRSYSKRSLFLVKESFSERLSKLCPSIEIFLIPDSYDQMYRKKKKKTTKVQPSIVSLDIVKTLLLLSVSSGIAIFFKYMDLQDSNIVMTYILGVLVTAIITKYKFTSYVYSFISVFTYDFFFTDPKLTFKVYEGGYVITIVIMLIMSLISSTVTQKVKNEAKVSAKKAYRTEVLLETSQKLQHGKNTEDIVWRTIRQIGKLLDKTIYGYVGDPEKNPKPIIYHSSSNISTSIPKTELAVATWTYKNNKHAGASTTTLPGAKCLYMAVRNGDRVFAVIGIELNGEVIQAFEQGILVAILNECAFALEKEELLLKEREVAIQLKQEQLRANLLRSISHDLRTPLTSISGNASMLIENSDLISADKKHELYEYIYDDSMWLINLVENLLSVTRIENGTMQLDLEPELVEDLIIEAMKHIDRKSKEHRVSVDVEEVLVARVDAKRIIQVIINLIDNAIKYTPAGSHIEVVTCKEGEYIAIEIRDDGPGIDDEQKTKIFTMFYTVNDSVSDGRRGMGLGLALCKSIVDAHGGKLEVLDNKPKGAIFRFTLKLEEVKELQ</sequence>
<dbReference type="CDD" id="cd00082">
    <property type="entry name" value="HisKA"/>
    <property type="match status" value="1"/>
</dbReference>
<accession>A0A1M7LP72</accession>
<keyword evidence="12 13" id="KW-0472">Membrane</keyword>
<name>A0A1M7LP72_9FIRM</name>
<dbReference type="EMBL" id="FRCP01000017">
    <property type="protein sequence ID" value="SHM79453.1"/>
    <property type="molecule type" value="Genomic_DNA"/>
</dbReference>
<dbReference type="InterPro" id="IPR003594">
    <property type="entry name" value="HATPase_dom"/>
</dbReference>
<dbReference type="InterPro" id="IPR036097">
    <property type="entry name" value="HisK_dim/P_sf"/>
</dbReference>
<dbReference type="InterPro" id="IPR052023">
    <property type="entry name" value="Histidine_kinase_KdpD"/>
</dbReference>
<dbReference type="Gene3D" id="3.40.50.620">
    <property type="entry name" value="HUPs"/>
    <property type="match status" value="1"/>
</dbReference>
<evidence type="ECO:0000256" key="1">
    <source>
        <dbReference type="ARBA" id="ARBA00000085"/>
    </source>
</evidence>
<dbReference type="Gene3D" id="3.30.565.10">
    <property type="entry name" value="Histidine kinase-like ATPase, C-terminal domain"/>
    <property type="match status" value="1"/>
</dbReference>
<dbReference type="InterPro" id="IPR003661">
    <property type="entry name" value="HisK_dim/P_dom"/>
</dbReference>
<dbReference type="InterPro" id="IPR025201">
    <property type="entry name" value="KdpD_TM"/>
</dbReference>
<dbReference type="STRING" id="1120996.SAMN02746066_03315"/>
<dbReference type="InterPro" id="IPR005467">
    <property type="entry name" value="His_kinase_dom"/>
</dbReference>
<dbReference type="Gene3D" id="3.40.50.300">
    <property type="entry name" value="P-loop containing nucleotide triphosphate hydrolases"/>
    <property type="match status" value="1"/>
</dbReference>
<comment type="subcellular location">
    <subcellularLocation>
        <location evidence="2">Membrane</location>
        <topology evidence="2">Multi-pass membrane protein</topology>
    </subcellularLocation>
</comment>
<evidence type="ECO:0000256" key="4">
    <source>
        <dbReference type="ARBA" id="ARBA00022553"/>
    </source>
</evidence>